<sequence>MSRWRNFCITELADFCNAQRIPLSAMERAHKKGNFPYYGASGIVDYIDNYIFDGSYILISEDGENLKSRKTPIAFEATGKFWVNNHAHVLKAKKPHLTALIIQYFSQLDLSPYLTGAAQPKLNKASLNLIPLYLPIDESEQKAIASILSSLKDKIDLLHRQNKTLESMAETLFRQWFIEETHADWEITTLDCHITVAKGLSYKGAGLTTSDNGIPLFSLNSVLEGGGYKSAGIKYYNGDFKERHIIKPGDIIVANTEQGHEYRLIGYPAIIPKTESELSIYTHHLFKISINDDSYLTNAFLYYLLCSKDMHEQVVAATNGSTVNQLSADGLQRPEFKLPPECMVKEFTTQIDFFWKKISINNSQIKNIESLRDTLLPKLMSGEVRVQYAEEAIASVA</sequence>
<evidence type="ECO:0000256" key="2">
    <source>
        <dbReference type="ARBA" id="ARBA00022747"/>
    </source>
</evidence>
<evidence type="ECO:0000256" key="3">
    <source>
        <dbReference type="ARBA" id="ARBA00023125"/>
    </source>
</evidence>
<keyword evidence="5" id="KW-0255">Endonuclease</keyword>
<proteinExistence type="inferred from homology"/>
<evidence type="ECO:0000313" key="5">
    <source>
        <dbReference type="EMBL" id="EBM9720206.1"/>
    </source>
</evidence>
<dbReference type="GO" id="GO:0004519">
    <property type="term" value="F:endonuclease activity"/>
    <property type="evidence" value="ECO:0007669"/>
    <property type="project" value="UniProtKB-KW"/>
</dbReference>
<organism evidence="5">
    <name type="scientific">Salmonella rubislaw</name>
    <dbReference type="NCBI Taxonomy" id="598"/>
    <lineage>
        <taxon>Bacteria</taxon>
        <taxon>Pseudomonadati</taxon>
        <taxon>Pseudomonadota</taxon>
        <taxon>Gammaproteobacteria</taxon>
        <taxon>Enterobacterales</taxon>
        <taxon>Enterobacteriaceae</taxon>
        <taxon>Salmonella</taxon>
    </lineage>
</organism>
<evidence type="ECO:0000259" key="4">
    <source>
        <dbReference type="Pfam" id="PF01420"/>
    </source>
</evidence>
<dbReference type="SUPFAM" id="SSF116734">
    <property type="entry name" value="DNA methylase specificity domain"/>
    <property type="match status" value="2"/>
</dbReference>
<dbReference type="InterPro" id="IPR052021">
    <property type="entry name" value="Type-I_RS_S_subunit"/>
</dbReference>
<comment type="caution">
    <text evidence="5">The sequence shown here is derived from an EMBL/GenBank/DDBJ whole genome shotgun (WGS) entry which is preliminary data.</text>
</comment>
<accession>A0A5T7KLL6</accession>
<dbReference type="EMBL" id="AAGEHV010000024">
    <property type="protein sequence ID" value="EBM9720206.1"/>
    <property type="molecule type" value="Genomic_DNA"/>
</dbReference>
<dbReference type="InterPro" id="IPR000055">
    <property type="entry name" value="Restrct_endonuc_typeI_TRD"/>
</dbReference>
<comment type="similarity">
    <text evidence="1">Belongs to the type-I restriction system S methylase family.</text>
</comment>
<dbReference type="GO" id="GO:0003677">
    <property type="term" value="F:DNA binding"/>
    <property type="evidence" value="ECO:0007669"/>
    <property type="project" value="UniProtKB-KW"/>
</dbReference>
<dbReference type="CDD" id="cd17262">
    <property type="entry name" value="RMtype1_S_Aco12261I-TRD2-CR2"/>
    <property type="match status" value="1"/>
</dbReference>
<dbReference type="Pfam" id="PF01420">
    <property type="entry name" value="Methylase_S"/>
    <property type="match status" value="1"/>
</dbReference>
<reference evidence="5" key="1">
    <citation type="submission" date="2019-06" db="EMBL/GenBank/DDBJ databases">
        <authorList>
            <consortium name="GenomeTrakr network: Whole genome sequencing for foodborne pathogen traceback"/>
        </authorList>
    </citation>
    <scope>NUCLEOTIDE SEQUENCE</scope>
    <source>
        <strain evidence="5">FMA0058</strain>
    </source>
</reference>
<dbReference type="InterPro" id="IPR044946">
    <property type="entry name" value="Restrct_endonuc_typeI_TRD_sf"/>
</dbReference>
<dbReference type="GO" id="GO:0009307">
    <property type="term" value="P:DNA restriction-modification system"/>
    <property type="evidence" value="ECO:0007669"/>
    <property type="project" value="UniProtKB-KW"/>
</dbReference>
<gene>
    <name evidence="5" type="ORF">S773_20865</name>
</gene>
<dbReference type="Gene3D" id="3.90.220.20">
    <property type="entry name" value="DNA methylase specificity domains"/>
    <property type="match status" value="2"/>
</dbReference>
<dbReference type="AlphaFoldDB" id="A0A5T7KLL6"/>
<feature type="domain" description="Type I restriction modification DNA specificity" evidence="4">
    <location>
        <begin position="2"/>
        <end position="166"/>
    </location>
</feature>
<dbReference type="PANTHER" id="PTHR30408:SF12">
    <property type="entry name" value="TYPE I RESTRICTION ENZYME MJAVIII SPECIFICITY SUBUNIT"/>
    <property type="match status" value="1"/>
</dbReference>
<protein>
    <submittedName>
        <fullName evidence="5">Restriction endonuclease subunit S</fullName>
    </submittedName>
</protein>
<keyword evidence="5" id="KW-0540">Nuclease</keyword>
<keyword evidence="2" id="KW-0680">Restriction system</keyword>
<name>A0A5T7KLL6_SALRU</name>
<dbReference type="PANTHER" id="PTHR30408">
    <property type="entry name" value="TYPE-1 RESTRICTION ENZYME ECOKI SPECIFICITY PROTEIN"/>
    <property type="match status" value="1"/>
</dbReference>
<keyword evidence="5" id="KW-0378">Hydrolase</keyword>
<evidence type="ECO:0000256" key="1">
    <source>
        <dbReference type="ARBA" id="ARBA00010923"/>
    </source>
</evidence>
<keyword evidence="3" id="KW-0238">DNA-binding</keyword>